<evidence type="ECO:0000313" key="5">
    <source>
        <dbReference type="Proteomes" id="UP000218023"/>
    </source>
</evidence>
<feature type="non-terminal residue" evidence="4">
    <location>
        <position position="410"/>
    </location>
</feature>
<feature type="domain" description="Terminase large subunit-like endonuclease" evidence="3">
    <location>
        <begin position="243"/>
        <end position="409"/>
    </location>
</feature>
<dbReference type="InterPro" id="IPR005021">
    <property type="entry name" value="Terminase_largesu-like"/>
</dbReference>
<dbReference type="Proteomes" id="UP000218023">
    <property type="component" value="Unassembled WGS sequence"/>
</dbReference>
<reference evidence="4 5" key="1">
    <citation type="submission" date="2017-09" db="EMBL/GenBank/DDBJ databases">
        <title>Paracoccus alkalisoli sp. nov., isolated from saline alkaline soil.</title>
        <authorList>
            <person name="Dong X."/>
            <person name="Zhang G."/>
        </authorList>
    </citation>
    <scope>NUCLEOTIDE SEQUENCE [LARGE SCALE GENOMIC DNA]</scope>
    <source>
        <strain evidence="4 5">WN007</strain>
    </source>
</reference>
<evidence type="ECO:0000259" key="2">
    <source>
        <dbReference type="Pfam" id="PF03354"/>
    </source>
</evidence>
<evidence type="ECO:0000259" key="3">
    <source>
        <dbReference type="Pfam" id="PF20441"/>
    </source>
</evidence>
<feature type="compositionally biased region" description="Low complexity" evidence="1">
    <location>
        <begin position="1"/>
        <end position="10"/>
    </location>
</feature>
<dbReference type="Gene3D" id="3.40.50.300">
    <property type="entry name" value="P-loop containing nucleotide triphosphate hydrolases"/>
    <property type="match status" value="1"/>
</dbReference>
<dbReference type="GO" id="GO:0004519">
    <property type="term" value="F:endonuclease activity"/>
    <property type="evidence" value="ECO:0007669"/>
    <property type="project" value="InterPro"/>
</dbReference>
<organism evidence="4 5">
    <name type="scientific">Paracoccus salipaludis</name>
    <dbReference type="NCBI Taxonomy" id="2032623"/>
    <lineage>
        <taxon>Bacteria</taxon>
        <taxon>Pseudomonadati</taxon>
        <taxon>Pseudomonadota</taxon>
        <taxon>Alphaproteobacteria</taxon>
        <taxon>Rhodobacterales</taxon>
        <taxon>Paracoccaceae</taxon>
        <taxon>Paracoccus</taxon>
    </lineage>
</organism>
<evidence type="ECO:0000313" key="4">
    <source>
        <dbReference type="EMBL" id="PAU93522.1"/>
    </source>
</evidence>
<dbReference type="InterPro" id="IPR046462">
    <property type="entry name" value="TerL_nuclease"/>
</dbReference>
<dbReference type="AlphaFoldDB" id="A0A2A2G9N1"/>
<dbReference type="OrthoDB" id="9760250at2"/>
<proteinExistence type="predicted"/>
<feature type="region of interest" description="Disordered" evidence="1">
    <location>
        <begin position="1"/>
        <end position="32"/>
    </location>
</feature>
<dbReference type="EMBL" id="NSJZ01000065">
    <property type="protein sequence ID" value="PAU93522.1"/>
    <property type="molecule type" value="Genomic_DNA"/>
</dbReference>
<evidence type="ECO:0000256" key="1">
    <source>
        <dbReference type="SAM" id="MobiDB-lite"/>
    </source>
</evidence>
<dbReference type="Pfam" id="PF20441">
    <property type="entry name" value="TerL_nuclease"/>
    <property type="match status" value="1"/>
</dbReference>
<dbReference type="InterPro" id="IPR046461">
    <property type="entry name" value="TerL_ATPase"/>
</dbReference>
<sequence>MGLRGPGAKPVGKKAKAESDKPKRRPAWQKRGLSRAERVIAFIEGLKITAGAHAGRKFKLRDWQKDIVRGIYATDADGKRMVRQALVAIPRKNGKTQLAAALCLAHLAGPEAESRGQCFSAAADRDQAALLFREMLALIEADEDLSDRIIVRHFNKSLEDSETGSTYQALSSDARKAHGLSPSFVCADELAQWHGRELYDNLLTGTGARAEPLMITISTMSADATSIMSELVAYGRDVLAGEVEDPSFHATIFGADEKADPWAEETWFACNPALGDFRSLEEMRTAAAQAQRLPAREPSFRLLYLNQAVDATARFISGRDWRACAAEPGDLLGQRCYLGLDLSATTDLTALVAFFPDSGDVRAWFWAPRDGLEEAERRDHVPYQLWARQGLLEATPGRAIDKKWIVHRLG</sequence>
<dbReference type="PANTHER" id="PTHR41287:SF1">
    <property type="entry name" value="PROTEIN YMFN"/>
    <property type="match status" value="1"/>
</dbReference>
<keyword evidence="5" id="KW-1185">Reference proteome</keyword>
<name>A0A2A2G9N1_9RHOB</name>
<accession>A0A2A2G9N1</accession>
<dbReference type="Pfam" id="PF03354">
    <property type="entry name" value="TerL_ATPase"/>
    <property type="match status" value="1"/>
</dbReference>
<dbReference type="PANTHER" id="PTHR41287">
    <property type="match status" value="1"/>
</dbReference>
<comment type="caution">
    <text evidence="4">The sequence shown here is derived from an EMBL/GenBank/DDBJ whole genome shotgun (WGS) entry which is preliminary data.</text>
</comment>
<gene>
    <name evidence="4" type="ORF">CK240_17485</name>
</gene>
<feature type="domain" description="Terminase large subunit-like ATPase" evidence="2">
    <location>
        <begin position="62"/>
        <end position="234"/>
    </location>
</feature>
<dbReference type="InterPro" id="IPR027417">
    <property type="entry name" value="P-loop_NTPase"/>
</dbReference>
<protein>
    <submittedName>
        <fullName evidence="4">Terminase</fullName>
    </submittedName>
</protein>